<reference evidence="4" key="1">
    <citation type="journal article" date="2019" name="Int. J. Syst. Evol. Microbiol.">
        <title>The Global Catalogue of Microorganisms (GCM) 10K type strain sequencing project: providing services to taxonomists for standard genome sequencing and annotation.</title>
        <authorList>
            <consortium name="The Broad Institute Genomics Platform"/>
            <consortium name="The Broad Institute Genome Sequencing Center for Infectious Disease"/>
            <person name="Wu L."/>
            <person name="Ma J."/>
        </authorList>
    </citation>
    <scope>NUCLEOTIDE SEQUENCE [LARGE SCALE GENOMIC DNA]</scope>
    <source>
        <strain evidence="4">JCM 14307</strain>
    </source>
</reference>
<evidence type="ECO:0000256" key="1">
    <source>
        <dbReference type="SAM" id="MobiDB-lite"/>
    </source>
</evidence>
<dbReference type="RefSeq" id="WP_344162450.1">
    <property type="nucleotide sequence ID" value="NZ_BAAANF010000023.1"/>
</dbReference>
<comment type="caution">
    <text evidence="3">The sequence shown here is derived from an EMBL/GenBank/DDBJ whole genome shotgun (WGS) entry which is preliminary data.</text>
</comment>
<dbReference type="PROSITE" id="PS50943">
    <property type="entry name" value="HTH_CROC1"/>
    <property type="match status" value="1"/>
</dbReference>
<dbReference type="SUPFAM" id="SSF47413">
    <property type="entry name" value="lambda repressor-like DNA-binding domains"/>
    <property type="match status" value="1"/>
</dbReference>
<dbReference type="Pfam" id="PF13560">
    <property type="entry name" value="HTH_31"/>
    <property type="match status" value="1"/>
</dbReference>
<organism evidence="3 4">
    <name type="scientific">Kribbella yunnanensis</name>
    <dbReference type="NCBI Taxonomy" id="190194"/>
    <lineage>
        <taxon>Bacteria</taxon>
        <taxon>Bacillati</taxon>
        <taxon>Actinomycetota</taxon>
        <taxon>Actinomycetes</taxon>
        <taxon>Propionibacteriales</taxon>
        <taxon>Kribbellaceae</taxon>
        <taxon>Kribbella</taxon>
    </lineage>
</organism>
<sequence length="322" mass="35826">MAPSTELAAFLKAQRARLRPEDVGLVSDTVPRRVPGLRREEVARLAGVSTDYYTRLEQGRKASPSDSVINAVARALLMDKAGRQHLYDLCRPVLERPTHAPSVQRVRRPAQLLLDSLADQPALVVGRGTEVLAINALGRALLADFEAMPAIQRNYTRWMLLDPQARILFRDWPVRAAEMVASLRMEAGRHPDDQGISNLVGELMVNSREFSAWWADQRVIVHNHGIKSLHHPLVGDLDLHWQNLIMAGDDQQNLVVYFAEPESSAAESLKLLASWSASTAGAERPLMATESATPQEQRRPDRGTPGARVRKQAQRLRPPPHA</sequence>
<feature type="compositionally biased region" description="Basic residues" evidence="1">
    <location>
        <begin position="308"/>
        <end position="322"/>
    </location>
</feature>
<dbReference type="PANTHER" id="PTHR35010:SF2">
    <property type="entry name" value="BLL4672 PROTEIN"/>
    <property type="match status" value="1"/>
</dbReference>
<accession>A0ABP4UZ36</accession>
<name>A0ABP4UZ36_9ACTN</name>
<dbReference type="InterPro" id="IPR001387">
    <property type="entry name" value="Cro/C1-type_HTH"/>
</dbReference>
<feature type="region of interest" description="Disordered" evidence="1">
    <location>
        <begin position="280"/>
        <end position="322"/>
    </location>
</feature>
<dbReference type="InterPro" id="IPR010982">
    <property type="entry name" value="Lambda_DNA-bd_dom_sf"/>
</dbReference>
<protein>
    <submittedName>
        <fullName evidence="3">Helix-turn-helix transcriptional regulator</fullName>
    </submittedName>
</protein>
<dbReference type="Proteomes" id="UP001500280">
    <property type="component" value="Unassembled WGS sequence"/>
</dbReference>
<dbReference type="EMBL" id="BAAANF010000023">
    <property type="protein sequence ID" value="GAA1713014.1"/>
    <property type="molecule type" value="Genomic_DNA"/>
</dbReference>
<dbReference type="InterPro" id="IPR041413">
    <property type="entry name" value="MLTR_LBD"/>
</dbReference>
<dbReference type="SMART" id="SM00530">
    <property type="entry name" value="HTH_XRE"/>
    <property type="match status" value="1"/>
</dbReference>
<evidence type="ECO:0000313" key="3">
    <source>
        <dbReference type="EMBL" id="GAA1713014.1"/>
    </source>
</evidence>
<keyword evidence="4" id="KW-1185">Reference proteome</keyword>
<gene>
    <name evidence="3" type="ORF">GCM10009745_71590</name>
</gene>
<dbReference type="PANTHER" id="PTHR35010">
    <property type="entry name" value="BLL4672 PROTEIN-RELATED"/>
    <property type="match status" value="1"/>
</dbReference>
<dbReference type="Gene3D" id="1.10.260.40">
    <property type="entry name" value="lambda repressor-like DNA-binding domains"/>
    <property type="match status" value="1"/>
</dbReference>
<feature type="domain" description="HTH cro/C1-type" evidence="2">
    <location>
        <begin position="36"/>
        <end position="76"/>
    </location>
</feature>
<evidence type="ECO:0000259" key="2">
    <source>
        <dbReference type="PROSITE" id="PS50943"/>
    </source>
</evidence>
<dbReference type="Gene3D" id="3.30.450.180">
    <property type="match status" value="1"/>
</dbReference>
<proteinExistence type="predicted"/>
<dbReference type="CDD" id="cd00093">
    <property type="entry name" value="HTH_XRE"/>
    <property type="match status" value="1"/>
</dbReference>
<dbReference type="Pfam" id="PF17765">
    <property type="entry name" value="MLTR_LBD"/>
    <property type="match status" value="1"/>
</dbReference>
<evidence type="ECO:0000313" key="4">
    <source>
        <dbReference type="Proteomes" id="UP001500280"/>
    </source>
</evidence>